<dbReference type="Proteomes" id="UP000321532">
    <property type="component" value="Unassembled WGS sequence"/>
</dbReference>
<gene>
    <name evidence="2" type="ORF">AAE02nite_18460</name>
</gene>
<accession>A0A512AWT6</accession>
<evidence type="ECO:0000313" key="2">
    <source>
        <dbReference type="EMBL" id="GEO04182.1"/>
    </source>
</evidence>
<evidence type="ECO:0000256" key="1">
    <source>
        <dbReference type="SAM" id="MobiDB-lite"/>
    </source>
</evidence>
<keyword evidence="3" id="KW-1185">Reference proteome</keyword>
<feature type="compositionally biased region" description="Basic and acidic residues" evidence="1">
    <location>
        <begin position="196"/>
        <end position="207"/>
    </location>
</feature>
<evidence type="ECO:0000313" key="3">
    <source>
        <dbReference type="Proteomes" id="UP000321532"/>
    </source>
</evidence>
<dbReference type="AlphaFoldDB" id="A0A512AWT6"/>
<reference evidence="2 3" key="1">
    <citation type="submission" date="2019-07" db="EMBL/GenBank/DDBJ databases">
        <title>Whole genome shotgun sequence of Adhaeribacter aerolatus NBRC 106133.</title>
        <authorList>
            <person name="Hosoyama A."/>
            <person name="Uohara A."/>
            <person name="Ohji S."/>
            <person name="Ichikawa N."/>
        </authorList>
    </citation>
    <scope>NUCLEOTIDE SEQUENCE [LARGE SCALE GENOMIC DNA]</scope>
    <source>
        <strain evidence="2 3">NBRC 106133</strain>
    </source>
</reference>
<proteinExistence type="predicted"/>
<feature type="region of interest" description="Disordered" evidence="1">
    <location>
        <begin position="153"/>
        <end position="215"/>
    </location>
</feature>
<protein>
    <submittedName>
        <fullName evidence="2">Uncharacterized protein</fullName>
    </submittedName>
</protein>
<feature type="compositionally biased region" description="Low complexity" evidence="1">
    <location>
        <begin position="179"/>
        <end position="192"/>
    </location>
</feature>
<feature type="compositionally biased region" description="Basic and acidic residues" evidence="1">
    <location>
        <begin position="153"/>
        <end position="178"/>
    </location>
</feature>
<dbReference type="EMBL" id="BJYS01000012">
    <property type="protein sequence ID" value="GEO04182.1"/>
    <property type="molecule type" value="Genomic_DNA"/>
</dbReference>
<sequence>MVPVVIAGIALTETAVVALKAAILTASALVVSNALHEKLKEAENERKNTSDAVPSAKTSCPYDKRIKELDKKITEGENELGKVKKRIDEVDKNLEDLRKEKKILEEKIEEEAAGNFSNNEKNRESWRYSRKEQIEKERNNLIDEKGKLNKEFRDIKEKNTQTLSEKNHIEAVKMKEHASTQSPPKSTSTKNTDSGDVNRMRQIERNADGSIKNIK</sequence>
<name>A0A512AWT6_9BACT</name>
<organism evidence="2 3">
    <name type="scientific">Adhaeribacter aerolatus</name>
    <dbReference type="NCBI Taxonomy" id="670289"/>
    <lineage>
        <taxon>Bacteria</taxon>
        <taxon>Pseudomonadati</taxon>
        <taxon>Bacteroidota</taxon>
        <taxon>Cytophagia</taxon>
        <taxon>Cytophagales</taxon>
        <taxon>Hymenobacteraceae</taxon>
        <taxon>Adhaeribacter</taxon>
    </lineage>
</organism>
<comment type="caution">
    <text evidence="2">The sequence shown here is derived from an EMBL/GenBank/DDBJ whole genome shotgun (WGS) entry which is preliminary data.</text>
</comment>
<dbReference type="RefSeq" id="WP_146897451.1">
    <property type="nucleotide sequence ID" value="NZ_BJYS01000012.1"/>
</dbReference>